<protein>
    <submittedName>
        <fullName evidence="1">Uncharacterized protein</fullName>
    </submittedName>
</protein>
<dbReference type="EMBL" id="BAABYW010000002">
    <property type="protein sequence ID" value="GAA6411441.1"/>
    <property type="molecule type" value="Genomic_DNA"/>
</dbReference>
<reference evidence="1 2" key="1">
    <citation type="submission" date="2024-04" db="EMBL/GenBank/DDBJ databases">
        <title>Defined microbial consortia suppress multidrug-resistant proinflammatory Enterobacteriaceae via ecological control.</title>
        <authorList>
            <person name="Furuichi M."/>
            <person name="Kawaguchi T."/>
            <person name="Pust M."/>
            <person name="Yasuma K."/>
            <person name="Plichta D."/>
            <person name="Hasegawa N."/>
            <person name="Ohya T."/>
            <person name="Bhattarai S."/>
            <person name="Sasajima S."/>
            <person name="Aoto Y."/>
            <person name="Tuganbaev T."/>
            <person name="Yaginuma M."/>
            <person name="Ueda M."/>
            <person name="Okahashi N."/>
            <person name="Amafuji K."/>
            <person name="Kiridooshi Y."/>
            <person name="Sugita K."/>
            <person name="Strazar M."/>
            <person name="Skelly A."/>
            <person name="Suda W."/>
            <person name="Hattori M."/>
            <person name="Nakamoto N."/>
            <person name="Caballero S."/>
            <person name="Norman J."/>
            <person name="Olle B."/>
            <person name="Tanoue T."/>
            <person name="Arita M."/>
            <person name="Bucci V."/>
            <person name="Atarashi K."/>
            <person name="Xavier R."/>
            <person name="Honda K."/>
        </authorList>
    </citation>
    <scope>NUCLEOTIDE SEQUENCE [LARGE SCALE GENOMIC DNA]</scope>
    <source>
        <strain evidence="2">k04-0078-D8-1</strain>
    </source>
</reference>
<comment type="caution">
    <text evidence="1">The sequence shown here is derived from an EMBL/GenBank/DDBJ whole genome shotgun (WGS) entry which is preliminary data.</text>
</comment>
<proteinExistence type="predicted"/>
<gene>
    <name evidence="1" type="ORF">K040078D81_55580</name>
</gene>
<sequence length="154" mass="16901">MEESQKRGTARAEVLTVGYQDPRDNGIRQLHDSGQACCLQQKVFKCSRQVDDSGNGDVTYRGQFLFYSQAGFQGTLSDRHKALVLFGTQGGINGYCQAVGVFLFYRFHGLLEIQGMDRVCKGAVYTAAVQMFFCQAVAYERSEAVAGDAVTSNA</sequence>
<accession>A0ABQ0BJ13</accession>
<organism evidence="1 2">
    <name type="scientific">Blautia hominis</name>
    <dbReference type="NCBI Taxonomy" id="2025493"/>
    <lineage>
        <taxon>Bacteria</taxon>
        <taxon>Bacillati</taxon>
        <taxon>Bacillota</taxon>
        <taxon>Clostridia</taxon>
        <taxon>Lachnospirales</taxon>
        <taxon>Lachnospiraceae</taxon>
        <taxon>Blautia</taxon>
    </lineage>
</organism>
<evidence type="ECO:0000313" key="2">
    <source>
        <dbReference type="Proteomes" id="UP001600943"/>
    </source>
</evidence>
<keyword evidence="2" id="KW-1185">Reference proteome</keyword>
<name>A0ABQ0BJ13_9FIRM</name>
<evidence type="ECO:0000313" key="1">
    <source>
        <dbReference type="EMBL" id="GAA6411441.1"/>
    </source>
</evidence>
<dbReference type="Proteomes" id="UP001600943">
    <property type="component" value="Unassembled WGS sequence"/>
</dbReference>